<evidence type="ECO:0000256" key="4">
    <source>
        <dbReference type="ARBA" id="ARBA00022840"/>
    </source>
</evidence>
<feature type="domain" description="ABC transporter" evidence="5">
    <location>
        <begin position="97"/>
        <end position="334"/>
    </location>
</feature>
<dbReference type="GO" id="GO:0016887">
    <property type="term" value="F:ATP hydrolysis activity"/>
    <property type="evidence" value="ECO:0007669"/>
    <property type="project" value="InterPro"/>
</dbReference>
<dbReference type="STRING" id="592028.GCWU000321_01424"/>
<evidence type="ECO:0000256" key="1">
    <source>
        <dbReference type="ARBA" id="ARBA00004202"/>
    </source>
</evidence>
<dbReference type="InterPro" id="IPR050086">
    <property type="entry name" value="MetN_ABC_transporter-like"/>
</dbReference>
<dbReference type="Gene3D" id="3.40.50.300">
    <property type="entry name" value="P-loop containing nucleotide triphosphate hydrolases"/>
    <property type="match status" value="1"/>
</dbReference>
<keyword evidence="2" id="KW-0813">Transport</keyword>
<reference evidence="6" key="1">
    <citation type="submission" date="2009-09" db="EMBL/GenBank/DDBJ databases">
        <authorList>
            <person name="Weinstock G."/>
            <person name="Sodergren E."/>
            <person name="Clifton S."/>
            <person name="Fulton L."/>
            <person name="Fulton B."/>
            <person name="Courtney L."/>
            <person name="Fronick C."/>
            <person name="Harrison M."/>
            <person name="Strong C."/>
            <person name="Farmer C."/>
            <person name="Delahaunty K."/>
            <person name="Markovic C."/>
            <person name="Hall O."/>
            <person name="Minx P."/>
            <person name="Tomlinson C."/>
            <person name="Mitreva M."/>
            <person name="Nelson J."/>
            <person name="Hou S."/>
            <person name="Wollam A."/>
            <person name="Pepin K.H."/>
            <person name="Johnson M."/>
            <person name="Bhonagiri V."/>
            <person name="Nash W.E."/>
            <person name="Warren W."/>
            <person name="Chinwalla A."/>
            <person name="Mardis E.R."/>
            <person name="Wilson R.K."/>
        </authorList>
    </citation>
    <scope>NUCLEOTIDE SEQUENCE [LARGE SCALE GENOMIC DNA]</scope>
    <source>
        <strain evidence="6">DSM 15470</strain>
    </source>
</reference>
<keyword evidence="7" id="KW-1185">Reference proteome</keyword>
<dbReference type="Proteomes" id="UP000004736">
    <property type="component" value="Unassembled WGS sequence"/>
</dbReference>
<organism evidence="6 7">
    <name type="scientific">Dialister invisus DSM 15470</name>
    <dbReference type="NCBI Taxonomy" id="592028"/>
    <lineage>
        <taxon>Bacteria</taxon>
        <taxon>Bacillati</taxon>
        <taxon>Bacillota</taxon>
        <taxon>Negativicutes</taxon>
        <taxon>Veillonellales</taxon>
        <taxon>Veillonellaceae</taxon>
        <taxon>Dialister</taxon>
    </lineage>
</organism>
<dbReference type="GO" id="GO:0005524">
    <property type="term" value="F:ATP binding"/>
    <property type="evidence" value="ECO:0007669"/>
    <property type="project" value="UniProtKB-KW"/>
</dbReference>
<dbReference type="PROSITE" id="PS00211">
    <property type="entry name" value="ABC_TRANSPORTER_1"/>
    <property type="match status" value="1"/>
</dbReference>
<dbReference type="AlphaFoldDB" id="C9LPE5"/>
<dbReference type="Pfam" id="PF00005">
    <property type="entry name" value="ABC_tran"/>
    <property type="match status" value="1"/>
</dbReference>
<dbReference type="PANTHER" id="PTHR43166">
    <property type="entry name" value="AMINO ACID IMPORT ATP-BINDING PROTEIN"/>
    <property type="match status" value="1"/>
</dbReference>
<keyword evidence="4 6" id="KW-0067">ATP-binding</keyword>
<evidence type="ECO:0000256" key="3">
    <source>
        <dbReference type="ARBA" id="ARBA00022741"/>
    </source>
</evidence>
<dbReference type="PROSITE" id="PS50893">
    <property type="entry name" value="ABC_TRANSPORTER_2"/>
    <property type="match status" value="1"/>
</dbReference>
<comment type="caution">
    <text evidence="6">The sequence shown here is derived from an EMBL/GenBank/DDBJ whole genome shotgun (WGS) entry which is preliminary data.</text>
</comment>
<dbReference type="SMART" id="SM00382">
    <property type="entry name" value="AAA"/>
    <property type="match status" value="1"/>
</dbReference>
<dbReference type="GO" id="GO:0005886">
    <property type="term" value="C:plasma membrane"/>
    <property type="evidence" value="ECO:0007669"/>
    <property type="project" value="UniProtKB-SubCell"/>
</dbReference>
<evidence type="ECO:0000313" key="6">
    <source>
        <dbReference type="EMBL" id="EEW97431.1"/>
    </source>
</evidence>
<dbReference type="InterPro" id="IPR027417">
    <property type="entry name" value="P-loop_NTPase"/>
</dbReference>
<protein>
    <submittedName>
        <fullName evidence="6">ABC transporter, ATP-binding protein</fullName>
    </submittedName>
</protein>
<dbReference type="PANTHER" id="PTHR43166:SF35">
    <property type="entry name" value="L-CYSTINE IMPORT ATP-BINDING PROTEIN TCYN"/>
    <property type="match status" value="1"/>
</dbReference>
<gene>
    <name evidence="6" type="ORF">GCWU000321_01424</name>
</gene>
<evidence type="ECO:0000313" key="7">
    <source>
        <dbReference type="Proteomes" id="UP000004736"/>
    </source>
</evidence>
<dbReference type="HOGENOM" id="CLU_000604_1_22_9"/>
<dbReference type="InterPro" id="IPR003593">
    <property type="entry name" value="AAA+_ATPase"/>
</dbReference>
<keyword evidence="3" id="KW-0547">Nucleotide-binding</keyword>
<dbReference type="InterPro" id="IPR003439">
    <property type="entry name" value="ABC_transporter-like_ATP-bd"/>
</dbReference>
<evidence type="ECO:0000256" key="2">
    <source>
        <dbReference type="ARBA" id="ARBA00022448"/>
    </source>
</evidence>
<dbReference type="SUPFAM" id="SSF52540">
    <property type="entry name" value="P-loop containing nucleoside triphosphate hydrolases"/>
    <property type="match status" value="1"/>
</dbReference>
<proteinExistence type="predicted"/>
<evidence type="ECO:0000259" key="5">
    <source>
        <dbReference type="PROSITE" id="PS50893"/>
    </source>
</evidence>
<dbReference type="EMBL" id="ACIM02000001">
    <property type="protein sequence ID" value="EEW97431.1"/>
    <property type="molecule type" value="Genomic_DNA"/>
</dbReference>
<accession>C9LPE5</accession>
<dbReference type="InterPro" id="IPR017871">
    <property type="entry name" value="ABC_transporter-like_CS"/>
</dbReference>
<sequence length="343" mass="38858">MTGESRETEPFQKALMMETGTVIFLKCLSERFSEKKISRVRKPGAPDTALKSYDFPRFLRQRGNEIGWNTEFTVPLHRGGFLFSRFYGKKAAMSRILTAEHIKKSFGKNTILKDITLTVEKGDVISILGPSGTGKTTLLRCFNYLEKPEAGRLSIDDVSVDFSHISKTEVQKLRRKSTMVFQQFNLFRNKNVLENITEGLIYGYGKTKKEAEEIAMEELSRVRMTDYAHMYPSELSGGMQQRVGIARALAPKPDVILFDEPTSALDPELVGEVLDTIASVATLGITMIIVTHEMHFAQDISTKAVFMSDGLIVEEGHPKEFFSHPKEEQTRAFLRRMLKREEA</sequence>
<name>C9LPE5_9FIRM</name>
<comment type="subcellular location">
    <subcellularLocation>
        <location evidence="1">Cell membrane</location>
        <topology evidence="1">Peripheral membrane protein</topology>
    </subcellularLocation>
</comment>
<dbReference type="eggNOG" id="COG1126">
    <property type="taxonomic scope" value="Bacteria"/>
</dbReference>